<dbReference type="Proteomes" id="UP000622687">
    <property type="component" value="Unassembled WGS sequence"/>
</dbReference>
<protein>
    <recommendedName>
        <fullName evidence="3">HNH nuclease domain-containing protein</fullName>
    </recommendedName>
</protein>
<reference evidence="1" key="1">
    <citation type="submission" date="2020-12" db="EMBL/GenBank/DDBJ databases">
        <title>Clostridium thailandense sp. nov., a novel acetogenic bacterium isolated from peat land soil in Thailand.</title>
        <authorList>
            <person name="Chaikitkaew S."/>
            <person name="Birkeland N.K."/>
        </authorList>
    </citation>
    <scope>NUCLEOTIDE SEQUENCE</scope>
    <source>
        <strain evidence="1">DSM 17425</strain>
    </source>
</reference>
<dbReference type="AlphaFoldDB" id="A0A934M361"/>
<name>A0A934M361_9CLOT</name>
<dbReference type="Gene3D" id="3.90.75.20">
    <property type="match status" value="1"/>
</dbReference>
<evidence type="ECO:0000313" key="1">
    <source>
        <dbReference type="EMBL" id="MBI6875219.1"/>
    </source>
</evidence>
<comment type="caution">
    <text evidence="1">The sequence shown here is derived from an EMBL/GenBank/DDBJ whole genome shotgun (WGS) entry which is preliminary data.</text>
</comment>
<gene>
    <name evidence="1" type="ORF">I6U51_21325</name>
</gene>
<evidence type="ECO:0008006" key="3">
    <source>
        <dbReference type="Google" id="ProtNLM"/>
    </source>
</evidence>
<sequence>MNSKQELKANEYEVKGDTAYIKLRKKDGKIIDTKIDTDDLKMVLDKGLWFPEWNKDFNSYLVQSLVYSPGGKKSKEKQSLHSFILGVHTKTPIRHINGDTLDNRRCNIEVYNQNAVVNDYEDVDSETIAIILRDKHGIKKEKTLIDKEDLDKVINSGYSWVYYVSGGKHHAVANSPEGRIFLEKFLMNPSEDMITKHINHNTLDNRKSNLNNVLIVEEPEELQDSGLDITE</sequence>
<dbReference type="InterPro" id="IPR044925">
    <property type="entry name" value="His-Me_finger_sf"/>
</dbReference>
<dbReference type="SUPFAM" id="SSF54060">
    <property type="entry name" value="His-Me finger endonucleases"/>
    <property type="match status" value="1"/>
</dbReference>
<organism evidence="1 2">
    <name type="scientific">Clostridium aciditolerans</name>
    <dbReference type="NCBI Taxonomy" id="339861"/>
    <lineage>
        <taxon>Bacteria</taxon>
        <taxon>Bacillati</taxon>
        <taxon>Bacillota</taxon>
        <taxon>Clostridia</taxon>
        <taxon>Eubacteriales</taxon>
        <taxon>Clostridiaceae</taxon>
        <taxon>Clostridium</taxon>
    </lineage>
</organism>
<proteinExistence type="predicted"/>
<accession>A0A934M361</accession>
<evidence type="ECO:0000313" key="2">
    <source>
        <dbReference type="Proteomes" id="UP000622687"/>
    </source>
</evidence>
<keyword evidence="2" id="KW-1185">Reference proteome</keyword>
<dbReference type="EMBL" id="JAEEGB010000039">
    <property type="protein sequence ID" value="MBI6875219.1"/>
    <property type="molecule type" value="Genomic_DNA"/>
</dbReference>